<sequence>MGYDFEVCYKKGINNTIAYALSTRPIVAQFRTMCVSSISTDFFKKVAESWEKDDKVKKIIRELKDGSGRHSKYSWDGRQLRRKGELVVGNSSDLKKEFLEFFHSSPTEGHSGAHSTIKKNSCTVVLERDEERSEEDGPRVLSLLEKQV</sequence>
<dbReference type="Proteomes" id="UP001165190">
    <property type="component" value="Unassembled WGS sequence"/>
</dbReference>
<dbReference type="OrthoDB" id="1002013at2759"/>
<evidence type="ECO:0000256" key="1">
    <source>
        <dbReference type="SAM" id="MobiDB-lite"/>
    </source>
</evidence>
<accession>A0A9W7LW28</accession>
<comment type="caution">
    <text evidence="2">The sequence shown here is derived from an EMBL/GenBank/DDBJ whole genome shotgun (WGS) entry which is preliminary data.</text>
</comment>
<proteinExistence type="predicted"/>
<name>A0A9W7LW28_HIBTR</name>
<evidence type="ECO:0000313" key="3">
    <source>
        <dbReference type="Proteomes" id="UP001165190"/>
    </source>
</evidence>
<organism evidence="2 3">
    <name type="scientific">Hibiscus trionum</name>
    <name type="common">Flower of an hour</name>
    <dbReference type="NCBI Taxonomy" id="183268"/>
    <lineage>
        <taxon>Eukaryota</taxon>
        <taxon>Viridiplantae</taxon>
        <taxon>Streptophyta</taxon>
        <taxon>Embryophyta</taxon>
        <taxon>Tracheophyta</taxon>
        <taxon>Spermatophyta</taxon>
        <taxon>Magnoliopsida</taxon>
        <taxon>eudicotyledons</taxon>
        <taxon>Gunneridae</taxon>
        <taxon>Pentapetalae</taxon>
        <taxon>rosids</taxon>
        <taxon>malvids</taxon>
        <taxon>Malvales</taxon>
        <taxon>Malvaceae</taxon>
        <taxon>Malvoideae</taxon>
        <taxon>Hibiscus</taxon>
    </lineage>
</organism>
<dbReference type="EMBL" id="BSYR01000013">
    <property type="protein sequence ID" value="GMI77225.1"/>
    <property type="molecule type" value="Genomic_DNA"/>
</dbReference>
<feature type="compositionally biased region" description="Basic and acidic residues" evidence="1">
    <location>
        <begin position="128"/>
        <end position="138"/>
    </location>
</feature>
<gene>
    <name evidence="2" type="ORF">HRI_001391800</name>
</gene>
<feature type="region of interest" description="Disordered" evidence="1">
    <location>
        <begin position="128"/>
        <end position="148"/>
    </location>
</feature>
<reference evidence="2" key="1">
    <citation type="submission" date="2023-05" db="EMBL/GenBank/DDBJ databases">
        <title>Genome and transcriptome analyses reveal genes involved in the formation of fine ridges on petal epidermal cells in Hibiscus trionum.</title>
        <authorList>
            <person name="Koshimizu S."/>
            <person name="Masuda S."/>
            <person name="Ishii T."/>
            <person name="Shirasu K."/>
            <person name="Hoshino A."/>
            <person name="Arita M."/>
        </authorList>
    </citation>
    <scope>NUCLEOTIDE SEQUENCE</scope>
    <source>
        <strain evidence="2">Hamamatsu line</strain>
    </source>
</reference>
<keyword evidence="3" id="KW-1185">Reference proteome</keyword>
<dbReference type="AlphaFoldDB" id="A0A9W7LW28"/>
<protein>
    <submittedName>
        <fullName evidence="2">Uncharacterized protein</fullName>
    </submittedName>
</protein>
<evidence type="ECO:0000313" key="2">
    <source>
        <dbReference type="EMBL" id="GMI77225.1"/>
    </source>
</evidence>